<dbReference type="Proteomes" id="UP000278143">
    <property type="component" value="Unassembled WGS sequence"/>
</dbReference>
<feature type="domain" description="Starch synthase catalytic" evidence="7">
    <location>
        <begin position="109"/>
        <end position="297"/>
    </location>
</feature>
<evidence type="ECO:0000256" key="1">
    <source>
        <dbReference type="ARBA" id="ARBA00004602"/>
    </source>
</evidence>
<comment type="subcellular location">
    <subcellularLocation>
        <location evidence="1">Plastid</location>
        <location evidence="1">Amyloplast</location>
    </subcellularLocation>
</comment>
<dbReference type="EMBL" id="KZ989221">
    <property type="protein sequence ID" value="RKP27356.1"/>
    <property type="molecule type" value="Genomic_DNA"/>
</dbReference>
<feature type="domain" description="Glycosyl transferase family 1" evidence="6">
    <location>
        <begin position="387"/>
        <end position="539"/>
    </location>
</feature>
<keyword evidence="3" id="KW-0808">Transferase</keyword>
<keyword evidence="9" id="KW-1185">Reference proteome</keyword>
<evidence type="ECO:0000259" key="6">
    <source>
        <dbReference type="Pfam" id="PF00534"/>
    </source>
</evidence>
<dbReference type="Gene3D" id="3.40.50.2000">
    <property type="entry name" value="Glycogen Phosphorylase B"/>
    <property type="match status" value="2"/>
</dbReference>
<feature type="region of interest" description="Disordered" evidence="5">
    <location>
        <begin position="167"/>
        <end position="186"/>
    </location>
</feature>
<organism evidence="8 9">
    <name type="scientific">Syncephalis pseudoplumigaleata</name>
    <dbReference type="NCBI Taxonomy" id="1712513"/>
    <lineage>
        <taxon>Eukaryota</taxon>
        <taxon>Fungi</taxon>
        <taxon>Fungi incertae sedis</taxon>
        <taxon>Zoopagomycota</taxon>
        <taxon>Zoopagomycotina</taxon>
        <taxon>Zoopagomycetes</taxon>
        <taxon>Zoopagales</taxon>
        <taxon>Piptocephalidaceae</taxon>
        <taxon>Syncephalis</taxon>
    </lineage>
</organism>
<dbReference type="OrthoDB" id="512920at2759"/>
<evidence type="ECO:0000256" key="2">
    <source>
        <dbReference type="ARBA" id="ARBA00022676"/>
    </source>
</evidence>
<dbReference type="SUPFAM" id="SSF53756">
    <property type="entry name" value="UDP-Glycosyltransferase/glycogen phosphorylase"/>
    <property type="match status" value="1"/>
</dbReference>
<keyword evidence="2" id="KW-0328">Glycosyltransferase</keyword>
<sequence>MGGLGAVLTALTKQQQRDGNVDVSVILPFYSLLRHMPLASSIAHYANLTVSVYPGKGYGDSWQISQAGIAAVKAAEAARDPYTRAERAMQEVGFSVSTMPYWIDSTNSSAVTVYLVGPGDVYPFDQAFHAQSTLDIYGSPGGLPQEWRDLYFEKAAARLIEHIHTEATSSKQGHQQQQHSNGPSAVAPLSRGVDVVHLHGATNAFLAHFLAQRITAGAFDVGGRPGIVYTLHDYSDEVRYLNDASNVDKFLDYPTVERWQLNQYRYGSEVFMSPLGINHADMVTFVSRSLTADLVEGRLEFYMKEIAMDAILTKARDARFIGITNGIDLHARNPFTSPELAREQLTFPRRFPQWPPSHAPMEARIADRKQAAKAYLQRSGLLTKDDLDRPLVLFIGRFQHNKGLEFFAETAEYLAARNARFVMMGQKNNYAHYKVVELRDRYPDNVILIDEEQDQKRWGIYLRTAADFAFVPSRTESFGLVAAEGLLFGAAVISTGVGGLREFLKAKASPAHNAYLFELDTAHTSASLRRALGDALKDHHRLRQDPAAYEHFLEGLVGSSVALGWDQKGGPVSAYNHVYAKAVERARKIPRGGLWR</sequence>
<keyword evidence="4" id="KW-0934">Plastid</keyword>
<gene>
    <name evidence="8" type="ORF">SYNPS1DRAFT_12796</name>
</gene>
<evidence type="ECO:0000313" key="8">
    <source>
        <dbReference type="EMBL" id="RKP27356.1"/>
    </source>
</evidence>
<dbReference type="PANTHER" id="PTHR45825:SF11">
    <property type="entry name" value="ALPHA AMYLASE DOMAIN-CONTAINING PROTEIN"/>
    <property type="match status" value="1"/>
</dbReference>
<dbReference type="PANTHER" id="PTHR45825">
    <property type="entry name" value="GRANULE-BOUND STARCH SYNTHASE 1, CHLOROPLASTIC/AMYLOPLASTIC"/>
    <property type="match status" value="1"/>
</dbReference>
<dbReference type="InterPro" id="IPR001296">
    <property type="entry name" value="Glyco_trans_1"/>
</dbReference>
<protein>
    <submittedName>
        <fullName evidence="8">Uncharacterized protein</fullName>
    </submittedName>
</protein>
<dbReference type="Pfam" id="PF08323">
    <property type="entry name" value="Glyco_transf_5"/>
    <property type="match status" value="1"/>
</dbReference>
<evidence type="ECO:0000256" key="5">
    <source>
        <dbReference type="SAM" id="MobiDB-lite"/>
    </source>
</evidence>
<name>A0A4P9Z4D2_9FUNG</name>
<dbReference type="InterPro" id="IPR013534">
    <property type="entry name" value="Starch_synth_cat_dom"/>
</dbReference>
<dbReference type="AlphaFoldDB" id="A0A4P9Z4D2"/>
<proteinExistence type="predicted"/>
<accession>A0A4P9Z4D2</accession>
<evidence type="ECO:0000259" key="7">
    <source>
        <dbReference type="Pfam" id="PF08323"/>
    </source>
</evidence>
<evidence type="ECO:0000256" key="3">
    <source>
        <dbReference type="ARBA" id="ARBA00022679"/>
    </source>
</evidence>
<reference evidence="9" key="1">
    <citation type="journal article" date="2018" name="Nat. Microbiol.">
        <title>Leveraging single-cell genomics to expand the fungal tree of life.</title>
        <authorList>
            <person name="Ahrendt S.R."/>
            <person name="Quandt C.A."/>
            <person name="Ciobanu D."/>
            <person name="Clum A."/>
            <person name="Salamov A."/>
            <person name="Andreopoulos B."/>
            <person name="Cheng J.F."/>
            <person name="Woyke T."/>
            <person name="Pelin A."/>
            <person name="Henrissat B."/>
            <person name="Reynolds N.K."/>
            <person name="Benny G.L."/>
            <person name="Smith M.E."/>
            <person name="James T.Y."/>
            <person name="Grigoriev I.V."/>
        </authorList>
    </citation>
    <scope>NUCLEOTIDE SEQUENCE [LARGE SCALE GENOMIC DNA]</scope>
    <source>
        <strain evidence="9">Benny S71-1</strain>
    </source>
</reference>
<keyword evidence="4" id="KW-0035">Amyloplast</keyword>
<dbReference type="GO" id="GO:0016757">
    <property type="term" value="F:glycosyltransferase activity"/>
    <property type="evidence" value="ECO:0007669"/>
    <property type="project" value="UniProtKB-KW"/>
</dbReference>
<evidence type="ECO:0000313" key="9">
    <source>
        <dbReference type="Proteomes" id="UP000278143"/>
    </source>
</evidence>
<dbReference type="Pfam" id="PF00534">
    <property type="entry name" value="Glycos_transf_1"/>
    <property type="match status" value="1"/>
</dbReference>
<evidence type="ECO:0000256" key="4">
    <source>
        <dbReference type="ARBA" id="ARBA00023234"/>
    </source>
</evidence>